<name>A0A4E0QJ60_9GAMM</name>
<organism evidence="2 3">
    <name type="scientific">Candidatus Thiomargarita nelsonii</name>
    <dbReference type="NCBI Taxonomy" id="1003181"/>
    <lineage>
        <taxon>Bacteria</taxon>
        <taxon>Pseudomonadati</taxon>
        <taxon>Pseudomonadota</taxon>
        <taxon>Gammaproteobacteria</taxon>
        <taxon>Thiotrichales</taxon>
        <taxon>Thiotrichaceae</taxon>
        <taxon>Thiomargarita</taxon>
    </lineage>
</organism>
<protein>
    <submittedName>
        <fullName evidence="2">Uncharacterized protein</fullName>
    </submittedName>
</protein>
<sequence length="644" mass="70900">MKRNKMLTSLITTALLLPLLINHAATAHSLNRFNDSSVEESKASDNGAVKNDLIIDFGDTYGLWLKMNNSNWVQLHNLSADSMITANLDGNDQDEIIIDFGETYGIWAWMNNSDWVQLHSLSPESMVTGDIDGNGEDEIIIDFGTQYAIWVWMNNSDWVQLHSLSPESMVTGDIDGNGEDEIIIDFGTQYAIWVWMNNSDWVQLHSLSPESMVTGDIDSSGQDDVIIDFGESNGILARMNNDSWVKLHSSSAEGMVTGSVHNADNLSIAINNDDVSPNEEVRVNVTGELSGNQDWVGIYPAGASNSWNNVIAWNWISDATRSNLGLSKILKDMPAGEYEARLFFNNSYEVEASVSFSVKNYSSLGPYTPIRYPEIGLHDNYVVYYPEEGITSDMPVVLFLEGGGNSEIDDYRGIMKFMASKGYFVIGSEGGQDYNSNYSKDILDGAINTARDAHGLTVAKLAVMGHSQGGGQAFYVMKSFLDQGYGNAGSLVLSIDGWFAFDMLQASMGTLNTKVSFIQMNGLQGTGTDPRIHLSLYNLADNSSKSFLTLPQDEHGYVKDSLQGMLDNKRDILHLVGALTDDAFSGSNEGYNSIPNENKATYDEVYNALDDDYSYDCAGETAGANDYFPVYGNNINYCTPEAYQ</sequence>
<dbReference type="EMBL" id="JSZA02000381">
    <property type="protein sequence ID" value="TGN99739.1"/>
    <property type="molecule type" value="Genomic_DNA"/>
</dbReference>
<evidence type="ECO:0000313" key="3">
    <source>
        <dbReference type="Proteomes" id="UP000030428"/>
    </source>
</evidence>
<feature type="chain" id="PRO_5020024796" evidence="1">
    <location>
        <begin position="25"/>
        <end position="644"/>
    </location>
</feature>
<dbReference type="InterPro" id="IPR028994">
    <property type="entry name" value="Integrin_alpha_N"/>
</dbReference>
<evidence type="ECO:0000256" key="1">
    <source>
        <dbReference type="SAM" id="SignalP"/>
    </source>
</evidence>
<comment type="caution">
    <text evidence="2">The sequence shown here is derived from an EMBL/GenBank/DDBJ whole genome shotgun (WGS) entry which is preliminary data.</text>
</comment>
<gene>
    <name evidence="2" type="ORF">PN36_34320</name>
</gene>
<evidence type="ECO:0000313" key="2">
    <source>
        <dbReference type="EMBL" id="TGN99739.1"/>
    </source>
</evidence>
<reference evidence="2 3" key="1">
    <citation type="journal article" date="2016" name="Front. Microbiol.">
        <title>Single-Cell (Meta-)Genomics of a Dimorphic Candidatus Thiomargarita nelsonii Reveals Genomic Plasticity.</title>
        <authorList>
            <person name="Flood B.E."/>
            <person name="Fliss P."/>
            <person name="Jones D.S."/>
            <person name="Dick G.J."/>
            <person name="Jain S."/>
            <person name="Kaster A.K."/>
            <person name="Winkel M."/>
            <person name="Mussmann M."/>
            <person name="Bailey J."/>
        </authorList>
    </citation>
    <scope>NUCLEOTIDE SEQUENCE [LARGE SCALE GENOMIC DNA]</scope>
    <source>
        <strain evidence="2">Hydrate Ridge</strain>
    </source>
</reference>
<dbReference type="Proteomes" id="UP000030428">
    <property type="component" value="Unassembled WGS sequence"/>
</dbReference>
<keyword evidence="3" id="KW-1185">Reference proteome</keyword>
<accession>A0A4E0QJ60</accession>
<dbReference type="SUPFAM" id="SSF53474">
    <property type="entry name" value="alpha/beta-Hydrolases"/>
    <property type="match status" value="1"/>
</dbReference>
<proteinExistence type="predicted"/>
<dbReference type="SUPFAM" id="SSF69318">
    <property type="entry name" value="Integrin alpha N-terminal domain"/>
    <property type="match status" value="1"/>
</dbReference>
<dbReference type="AlphaFoldDB" id="A0A4E0QJ60"/>
<dbReference type="InterPro" id="IPR029058">
    <property type="entry name" value="AB_hydrolase_fold"/>
</dbReference>
<dbReference type="Gene3D" id="3.40.50.1820">
    <property type="entry name" value="alpha/beta hydrolase"/>
    <property type="match status" value="1"/>
</dbReference>
<keyword evidence="1" id="KW-0732">Signal</keyword>
<feature type="signal peptide" evidence="1">
    <location>
        <begin position="1"/>
        <end position="24"/>
    </location>
</feature>